<dbReference type="AlphaFoldDB" id="A0A6L8W7K7"/>
<protein>
    <submittedName>
        <fullName evidence="2">DUF1330 domain-containing protein</fullName>
    </submittedName>
</protein>
<sequence>MPAYMIARIDVTDPEQYEVYKSLAPIAIKKYGGRYLTRGGPMETLEGPEETSRVVLLEYPDMAAAKAFYDSPEYRKARDARKDAAKGQFVLLEGLDKPLW</sequence>
<evidence type="ECO:0000259" key="1">
    <source>
        <dbReference type="Pfam" id="PF07045"/>
    </source>
</evidence>
<dbReference type="SUPFAM" id="SSF54909">
    <property type="entry name" value="Dimeric alpha+beta barrel"/>
    <property type="match status" value="1"/>
</dbReference>
<proteinExistence type="predicted"/>
<dbReference type="InterPro" id="IPR010753">
    <property type="entry name" value="DUF1330"/>
</dbReference>
<dbReference type="EMBL" id="WTUW01000002">
    <property type="protein sequence ID" value="MZR31058.1"/>
    <property type="molecule type" value="Genomic_DNA"/>
</dbReference>
<feature type="domain" description="DUF1330" evidence="1">
    <location>
        <begin position="2"/>
        <end position="95"/>
    </location>
</feature>
<gene>
    <name evidence="2" type="ORF">GQE98_10485</name>
</gene>
<dbReference type="Proteomes" id="UP000476030">
    <property type="component" value="Unassembled WGS sequence"/>
</dbReference>
<accession>A0A6L8W7K7</accession>
<dbReference type="InterPro" id="IPR011008">
    <property type="entry name" value="Dimeric_a/b-barrel"/>
</dbReference>
<dbReference type="Gene3D" id="3.30.70.100">
    <property type="match status" value="1"/>
</dbReference>
<evidence type="ECO:0000313" key="2">
    <source>
        <dbReference type="EMBL" id="MZR31058.1"/>
    </source>
</evidence>
<reference evidence="2 3" key="1">
    <citation type="submission" date="2019-12" db="EMBL/GenBank/DDBJ databases">
        <title>Snethiella sp. nov. sp. isolated from sea sand.</title>
        <authorList>
            <person name="Kim J."/>
            <person name="Jeong S.E."/>
            <person name="Jung H.S."/>
            <person name="Jeon C.O."/>
        </authorList>
    </citation>
    <scope>NUCLEOTIDE SEQUENCE [LARGE SCALE GENOMIC DNA]</scope>
    <source>
        <strain evidence="2 3">DP05</strain>
    </source>
</reference>
<evidence type="ECO:0000313" key="3">
    <source>
        <dbReference type="Proteomes" id="UP000476030"/>
    </source>
</evidence>
<dbReference type="PANTHER" id="PTHR41521:SF4">
    <property type="entry name" value="BLR0684 PROTEIN"/>
    <property type="match status" value="1"/>
</dbReference>
<comment type="caution">
    <text evidence="2">The sequence shown here is derived from an EMBL/GenBank/DDBJ whole genome shotgun (WGS) entry which is preliminary data.</text>
</comment>
<dbReference type="RefSeq" id="WP_161315588.1">
    <property type="nucleotide sequence ID" value="NZ_WTUW01000002.1"/>
</dbReference>
<organism evidence="2 3">
    <name type="scientific">Sneathiella litorea</name>
    <dbReference type="NCBI Taxonomy" id="2606216"/>
    <lineage>
        <taxon>Bacteria</taxon>
        <taxon>Pseudomonadati</taxon>
        <taxon>Pseudomonadota</taxon>
        <taxon>Alphaproteobacteria</taxon>
        <taxon>Sneathiellales</taxon>
        <taxon>Sneathiellaceae</taxon>
        <taxon>Sneathiella</taxon>
    </lineage>
</organism>
<dbReference type="Pfam" id="PF07045">
    <property type="entry name" value="DUF1330"/>
    <property type="match status" value="1"/>
</dbReference>
<dbReference type="PANTHER" id="PTHR41521">
    <property type="match status" value="1"/>
</dbReference>
<name>A0A6L8W7K7_9PROT</name>
<keyword evidence="3" id="KW-1185">Reference proteome</keyword>